<dbReference type="AlphaFoldDB" id="X1APL1"/>
<evidence type="ECO:0000256" key="1">
    <source>
        <dbReference type="SAM" id="Phobius"/>
    </source>
</evidence>
<keyword evidence="1" id="KW-1133">Transmembrane helix</keyword>
<feature type="non-terminal residue" evidence="2">
    <location>
        <position position="1"/>
    </location>
</feature>
<proteinExistence type="predicted"/>
<keyword evidence="1" id="KW-0472">Membrane</keyword>
<gene>
    <name evidence="2" type="ORF">S01H4_01842</name>
</gene>
<feature type="transmembrane region" description="Helical" evidence="1">
    <location>
        <begin position="12"/>
        <end position="31"/>
    </location>
</feature>
<protein>
    <submittedName>
        <fullName evidence="2">Uncharacterized protein</fullName>
    </submittedName>
</protein>
<name>X1APL1_9ZZZZ</name>
<reference evidence="2" key="1">
    <citation type="journal article" date="2014" name="Front. Microbiol.">
        <title>High frequency of phylogenetically diverse reductive dehalogenase-homologous genes in deep subseafloor sedimentary metagenomes.</title>
        <authorList>
            <person name="Kawai M."/>
            <person name="Futagami T."/>
            <person name="Toyoda A."/>
            <person name="Takaki Y."/>
            <person name="Nishi S."/>
            <person name="Hori S."/>
            <person name="Arai W."/>
            <person name="Tsubouchi T."/>
            <person name="Morono Y."/>
            <person name="Uchiyama I."/>
            <person name="Ito T."/>
            <person name="Fujiyama A."/>
            <person name="Inagaki F."/>
            <person name="Takami H."/>
        </authorList>
    </citation>
    <scope>NUCLEOTIDE SEQUENCE</scope>
    <source>
        <strain evidence="2">Expedition CK06-06</strain>
    </source>
</reference>
<keyword evidence="1" id="KW-0812">Transmembrane</keyword>
<evidence type="ECO:0000313" key="2">
    <source>
        <dbReference type="EMBL" id="GAG71312.1"/>
    </source>
</evidence>
<dbReference type="EMBL" id="BART01000365">
    <property type="protein sequence ID" value="GAG71312.1"/>
    <property type="molecule type" value="Genomic_DNA"/>
</dbReference>
<organism evidence="2">
    <name type="scientific">marine sediment metagenome</name>
    <dbReference type="NCBI Taxonomy" id="412755"/>
    <lineage>
        <taxon>unclassified sequences</taxon>
        <taxon>metagenomes</taxon>
        <taxon>ecological metagenomes</taxon>
    </lineage>
</organism>
<accession>X1APL1</accession>
<sequence length="50" mass="5735">QKEPYLILKNAGPVNLLLSVEAAALILLFLYTKTTANQYVKDTRKFWIHS</sequence>
<comment type="caution">
    <text evidence="2">The sequence shown here is derived from an EMBL/GenBank/DDBJ whole genome shotgun (WGS) entry which is preliminary data.</text>
</comment>